<gene>
    <name evidence="3" type="ORF">MFLAVUS_005673</name>
</gene>
<feature type="compositionally biased region" description="Polar residues" evidence="2">
    <location>
        <begin position="17"/>
        <end position="43"/>
    </location>
</feature>
<organism evidence="3 4">
    <name type="scientific">Mucor flavus</name>
    <dbReference type="NCBI Taxonomy" id="439312"/>
    <lineage>
        <taxon>Eukaryota</taxon>
        <taxon>Fungi</taxon>
        <taxon>Fungi incertae sedis</taxon>
        <taxon>Mucoromycota</taxon>
        <taxon>Mucoromycotina</taxon>
        <taxon>Mucoromycetes</taxon>
        <taxon>Mucorales</taxon>
        <taxon>Mucorineae</taxon>
        <taxon>Mucoraceae</taxon>
        <taxon>Mucor</taxon>
    </lineage>
</organism>
<keyword evidence="1" id="KW-0175">Coiled coil</keyword>
<reference evidence="3 4" key="1">
    <citation type="submission" date="2024-04" db="EMBL/GenBank/DDBJ databases">
        <title>genome sequences of Mucor flavus KT1a and Helicostylum pulchrum KT1b strains isolated from the surface of a dry-aged beef.</title>
        <authorList>
            <person name="Toyotome T."/>
            <person name="Hosono M."/>
            <person name="Torimaru M."/>
            <person name="Fukuda K."/>
            <person name="Mikami N."/>
        </authorList>
    </citation>
    <scope>NUCLEOTIDE SEQUENCE [LARGE SCALE GENOMIC DNA]</scope>
    <source>
        <strain evidence="3 4">KT1a</strain>
    </source>
</reference>
<evidence type="ECO:0000313" key="4">
    <source>
        <dbReference type="Proteomes" id="UP001473302"/>
    </source>
</evidence>
<evidence type="ECO:0000256" key="2">
    <source>
        <dbReference type="SAM" id="MobiDB-lite"/>
    </source>
</evidence>
<accession>A0ABP9YZF0</accession>
<feature type="coiled-coil region" evidence="1">
    <location>
        <begin position="58"/>
        <end position="99"/>
    </location>
</feature>
<feature type="region of interest" description="Disordered" evidence="2">
    <location>
        <begin position="1"/>
        <end position="44"/>
    </location>
</feature>
<evidence type="ECO:0000256" key="1">
    <source>
        <dbReference type="SAM" id="Coils"/>
    </source>
</evidence>
<evidence type="ECO:0000313" key="3">
    <source>
        <dbReference type="EMBL" id="GAA5812223.1"/>
    </source>
</evidence>
<sequence length="110" mass="12348">MGPLPQVTTPRKEGNKHISQPQQAAPTLRHTPTNAQNSLSEETPPSWALALMQKVAAHEQLLKQIRDTLAENAFLKNTVKNYQNGIAQYLENIQDITERHQNALSLNSRL</sequence>
<name>A0ABP9YZF0_9FUNG</name>
<dbReference type="Proteomes" id="UP001473302">
    <property type="component" value="Unassembled WGS sequence"/>
</dbReference>
<comment type="caution">
    <text evidence="3">The sequence shown here is derived from an EMBL/GenBank/DDBJ whole genome shotgun (WGS) entry which is preliminary data.</text>
</comment>
<proteinExistence type="predicted"/>
<keyword evidence="4" id="KW-1185">Reference proteome</keyword>
<dbReference type="EMBL" id="BAABUK010000012">
    <property type="protein sequence ID" value="GAA5812223.1"/>
    <property type="molecule type" value="Genomic_DNA"/>
</dbReference>
<protein>
    <submittedName>
        <fullName evidence="3">Uncharacterized protein</fullName>
    </submittedName>
</protein>